<accession>A0A7S0ZVI8</accession>
<reference evidence="1" key="1">
    <citation type="submission" date="2021-01" db="EMBL/GenBank/DDBJ databases">
        <authorList>
            <person name="Corre E."/>
            <person name="Pelletier E."/>
            <person name="Niang G."/>
            <person name="Scheremetjew M."/>
            <person name="Finn R."/>
            <person name="Kale V."/>
            <person name="Holt S."/>
            <person name="Cochrane G."/>
            <person name="Meng A."/>
            <person name="Brown T."/>
            <person name="Cohen L."/>
        </authorList>
    </citation>
    <scope>NUCLEOTIDE SEQUENCE</scope>
</reference>
<sequence length="220" mass="23210">MEALMGGRDPDDPAALEHMMAMLGGMPGMPDMGGAPGVSGMGHLGGFGSGFLPPARAPPTVPKHAAADSGAALATLQLGDRVRVVEDRHFEGRFHSGMEGRITENDTSKNVILVHFDGRSDPLKVAYRHLEPASLPREVERPASTTSAVSGGTAGALSQVSVGDRVRVIAGRSFDKFHGGMVGRVHRNNADNRNMLVLFDNVAISGSEPLQVAYRHLELA</sequence>
<proteinExistence type="predicted"/>
<protein>
    <submittedName>
        <fullName evidence="1">Uncharacterized protein</fullName>
    </submittedName>
</protein>
<dbReference type="EMBL" id="HBFQ01011662">
    <property type="protein sequence ID" value="CAD8833862.1"/>
    <property type="molecule type" value="Transcribed_RNA"/>
</dbReference>
<dbReference type="AlphaFoldDB" id="A0A7S0ZVI8"/>
<organism evidence="1">
    <name type="scientific">Noctiluca scintillans</name>
    <name type="common">Sea sparkle</name>
    <name type="synonym">Red tide dinoflagellate</name>
    <dbReference type="NCBI Taxonomy" id="2966"/>
    <lineage>
        <taxon>Eukaryota</taxon>
        <taxon>Sar</taxon>
        <taxon>Alveolata</taxon>
        <taxon>Dinophyceae</taxon>
        <taxon>Noctilucales</taxon>
        <taxon>Noctilucaceae</taxon>
        <taxon>Noctiluca</taxon>
    </lineage>
</organism>
<name>A0A7S0ZVI8_NOCSC</name>
<gene>
    <name evidence="1" type="ORF">NSCI0253_LOCUS8210</name>
</gene>
<evidence type="ECO:0000313" key="1">
    <source>
        <dbReference type="EMBL" id="CAD8833862.1"/>
    </source>
</evidence>